<keyword evidence="2" id="KW-0547">Nucleotide-binding</keyword>
<reference evidence="6" key="1">
    <citation type="journal article" date="2021" name="Open Biol.">
        <title>Shared evolutionary footprints suggest mitochondrial oxidative damage underlies multiple complex I losses in fungi.</title>
        <authorList>
            <person name="Schikora-Tamarit M.A."/>
            <person name="Marcet-Houben M."/>
            <person name="Nosek J."/>
            <person name="Gabaldon T."/>
        </authorList>
    </citation>
    <scope>NUCLEOTIDE SEQUENCE</scope>
    <source>
        <strain evidence="6">CBS6341</strain>
    </source>
</reference>
<dbReference type="SMART" id="SM00382">
    <property type="entry name" value="AAA"/>
    <property type="match status" value="2"/>
</dbReference>
<dbReference type="GO" id="GO:0005524">
    <property type="term" value="F:ATP binding"/>
    <property type="evidence" value="ECO:0007669"/>
    <property type="project" value="UniProtKB-KW"/>
</dbReference>
<evidence type="ECO:0000256" key="1">
    <source>
        <dbReference type="ARBA" id="ARBA00022737"/>
    </source>
</evidence>
<dbReference type="Proteomes" id="UP000769528">
    <property type="component" value="Unassembled WGS sequence"/>
</dbReference>
<dbReference type="FunFam" id="3.40.50.300:FF:000104">
    <property type="entry name" value="ATP-binding cassette sub-family F member 3"/>
    <property type="match status" value="1"/>
</dbReference>
<dbReference type="InterPro" id="IPR017871">
    <property type="entry name" value="ABC_transporter-like_CS"/>
</dbReference>
<feature type="domain" description="ABC transporter" evidence="5">
    <location>
        <begin position="195"/>
        <end position="465"/>
    </location>
</feature>
<dbReference type="Gene3D" id="3.40.50.300">
    <property type="entry name" value="P-loop containing nucleotide triphosphate hydrolases"/>
    <property type="match status" value="2"/>
</dbReference>
<dbReference type="CDD" id="cd03221">
    <property type="entry name" value="ABCF_EF-3"/>
    <property type="match status" value="2"/>
</dbReference>
<dbReference type="Pfam" id="PF00005">
    <property type="entry name" value="ABC_tran"/>
    <property type="match status" value="2"/>
</dbReference>
<proteinExistence type="predicted"/>
<name>A0A9P8TDI2_9ASCO</name>
<dbReference type="SUPFAM" id="SSF52540">
    <property type="entry name" value="P-loop containing nucleoside triphosphate hydrolases"/>
    <property type="match status" value="2"/>
</dbReference>
<dbReference type="InterPro" id="IPR027417">
    <property type="entry name" value="P-loop_NTPase"/>
</dbReference>
<dbReference type="InterPro" id="IPR050611">
    <property type="entry name" value="ABCF"/>
</dbReference>
<dbReference type="Pfam" id="PF12848">
    <property type="entry name" value="ABC_tran_Xtn"/>
    <property type="match status" value="1"/>
</dbReference>
<evidence type="ECO:0000313" key="7">
    <source>
        <dbReference type="Proteomes" id="UP000769528"/>
    </source>
</evidence>
<protein>
    <recommendedName>
        <fullName evidence="5">ABC transporter domain-containing protein</fullName>
    </recommendedName>
</protein>
<dbReference type="InterPro" id="IPR032781">
    <property type="entry name" value="ABC_tran_Xtn"/>
</dbReference>
<dbReference type="PROSITE" id="PS00211">
    <property type="entry name" value="ABC_TRANSPORTER_1"/>
    <property type="match status" value="1"/>
</dbReference>
<feature type="domain" description="ABC transporter" evidence="5">
    <location>
        <begin position="533"/>
        <end position="748"/>
    </location>
</feature>
<dbReference type="InterPro" id="IPR003593">
    <property type="entry name" value="AAA+_ATPase"/>
</dbReference>
<accession>A0A9P8TDI2</accession>
<evidence type="ECO:0000256" key="2">
    <source>
        <dbReference type="ARBA" id="ARBA00022741"/>
    </source>
</evidence>
<dbReference type="OrthoDB" id="2110130at2759"/>
<evidence type="ECO:0000313" key="6">
    <source>
        <dbReference type="EMBL" id="KAH3674316.1"/>
    </source>
</evidence>
<feature type="coiled-coil region" evidence="4">
    <location>
        <begin position="284"/>
        <end position="349"/>
    </location>
</feature>
<dbReference type="AlphaFoldDB" id="A0A9P8TDI2"/>
<reference evidence="6" key="2">
    <citation type="submission" date="2021-01" db="EMBL/GenBank/DDBJ databases">
        <authorList>
            <person name="Schikora-Tamarit M.A."/>
        </authorList>
    </citation>
    <scope>NUCLEOTIDE SEQUENCE</scope>
    <source>
        <strain evidence="6">CBS6341</strain>
    </source>
</reference>
<dbReference type="GO" id="GO:0016887">
    <property type="term" value="F:ATP hydrolysis activity"/>
    <property type="evidence" value="ECO:0007669"/>
    <property type="project" value="InterPro"/>
</dbReference>
<evidence type="ECO:0000256" key="4">
    <source>
        <dbReference type="SAM" id="Coils"/>
    </source>
</evidence>
<keyword evidence="4" id="KW-0175">Coiled coil</keyword>
<dbReference type="FunFam" id="3.40.50.300:FF:000882">
    <property type="entry name" value="Translation initiation regulator (Gcn20)"/>
    <property type="match status" value="1"/>
</dbReference>
<evidence type="ECO:0000256" key="3">
    <source>
        <dbReference type="ARBA" id="ARBA00022840"/>
    </source>
</evidence>
<sequence length="753" mass="84864">MSNLGIQVRQAVPSIDPVVADYAVGYINHIEHSTTDSVLSQQLNIEEEINFISDLLRNAGGDNSKIDKLSESLIAKLDEEYKSNQSKLELTGDTSKRLLDINLLKNHASKRNINSSLALLGVTKDIEHTGRHVESRVDKKKLEKAEKKIAAKVAKRANAFVKYEASKLIDAKNEEENYDEFFLKINPIEFGSGAGKSKDIFIDTFDLYVGAGQRILSDAQLQLSYGHRYGLVGQNGIGKSTLLRALSRRELNVPKHITILHVEQEITGSEISAIQSVLDADVWRKQLLLEEKQHRERIEEIEKLRTEFDEDSLEVKKLDNERDDLEVHLQEIEEKLFEMESDKAESRAASILFGLGFTKESQQNPTNSFSGGWRMRLSLARALFCKPDLLLLDEPSNMLDVPSITFLANYLQTYPSTVLVVSHDRAFLNEVATDIIHQHSERLDYYRSQNFDSFYATKEERYKNQMREYENQMAYRAHLQAFIDKFRYNAAKSSEAQSRIKKLEKLPILAPPEEDKAITFKFPDPENLSPPILQLQDVSFGYNPKDLLLDHVDLDIQMDSRIAIVGANGCGKTTLLKLLMERLSPLGGSVAKNGRLRIGYFAQHHVDSMDLNTSAVDWLSKAYPGKSDEEYRRHLGAFGITGSLGLQKMQLLSGGQKSRVAFASLCLNNPHILIMDEPSNHLDTAGLEALSDALKNFKGGVLMVSHDVNVIDQVCNEIWVSERGSVKRFDGTIYDYKKYILAAADASGVVKKH</sequence>
<dbReference type="PROSITE" id="PS50893">
    <property type="entry name" value="ABC_TRANSPORTER_2"/>
    <property type="match status" value="2"/>
</dbReference>
<keyword evidence="3" id="KW-0067">ATP-binding</keyword>
<keyword evidence="1" id="KW-0677">Repeat</keyword>
<evidence type="ECO:0000259" key="5">
    <source>
        <dbReference type="PROSITE" id="PS50893"/>
    </source>
</evidence>
<dbReference type="EMBL" id="JAEUBF010000879">
    <property type="protein sequence ID" value="KAH3674316.1"/>
    <property type="molecule type" value="Genomic_DNA"/>
</dbReference>
<dbReference type="PANTHER" id="PTHR19211">
    <property type="entry name" value="ATP-BINDING TRANSPORT PROTEIN-RELATED"/>
    <property type="match status" value="1"/>
</dbReference>
<dbReference type="InterPro" id="IPR003439">
    <property type="entry name" value="ABC_transporter-like_ATP-bd"/>
</dbReference>
<organism evidence="6 7">
    <name type="scientific">Wickerhamomyces mucosus</name>
    <dbReference type="NCBI Taxonomy" id="1378264"/>
    <lineage>
        <taxon>Eukaryota</taxon>
        <taxon>Fungi</taxon>
        <taxon>Dikarya</taxon>
        <taxon>Ascomycota</taxon>
        <taxon>Saccharomycotina</taxon>
        <taxon>Saccharomycetes</taxon>
        <taxon>Phaffomycetales</taxon>
        <taxon>Wickerhamomycetaceae</taxon>
        <taxon>Wickerhamomyces</taxon>
    </lineage>
</organism>
<comment type="caution">
    <text evidence="6">The sequence shown here is derived from an EMBL/GenBank/DDBJ whole genome shotgun (WGS) entry which is preliminary data.</text>
</comment>
<keyword evidence="7" id="KW-1185">Reference proteome</keyword>
<gene>
    <name evidence="6" type="ORF">WICMUC_003388</name>
</gene>
<dbReference type="PANTHER" id="PTHR19211:SF117">
    <property type="entry name" value="ATP-BINDING CASSETTE SUB-FAMILY F MEMBER 3"/>
    <property type="match status" value="1"/>
</dbReference>